<gene>
    <name evidence="1" type="ORF">AWL63_04105</name>
</gene>
<name>A0A1B3Z776_9SPHN</name>
<evidence type="ECO:0000313" key="2">
    <source>
        <dbReference type="Proteomes" id="UP000094256"/>
    </source>
</evidence>
<proteinExistence type="predicted"/>
<dbReference type="STRING" id="1560345.AWL63_04105"/>
<evidence type="ECO:0000313" key="1">
    <source>
        <dbReference type="EMBL" id="AOH83275.1"/>
    </source>
</evidence>
<organism evidence="1 2">
    <name type="scientific">Sphingomonas panacis</name>
    <dbReference type="NCBI Taxonomy" id="1560345"/>
    <lineage>
        <taxon>Bacteria</taxon>
        <taxon>Pseudomonadati</taxon>
        <taxon>Pseudomonadota</taxon>
        <taxon>Alphaproteobacteria</taxon>
        <taxon>Sphingomonadales</taxon>
        <taxon>Sphingomonadaceae</taxon>
        <taxon>Sphingomonas</taxon>
    </lineage>
</organism>
<reference evidence="1 2" key="1">
    <citation type="submission" date="2016-01" db="EMBL/GenBank/DDBJ databases">
        <title>Complete genome and mega plasmid sequence of Sphingomonas panacis DCY99 elicits systemic resistance in rice to Xanthomonas oryzae.</title>
        <authorList>
            <person name="Kim Y.J."/>
            <person name="Yang D.C."/>
            <person name="Sing P."/>
        </authorList>
    </citation>
    <scope>NUCLEOTIDE SEQUENCE [LARGE SCALE GENOMIC DNA]</scope>
    <source>
        <strain evidence="1 2">DCY99</strain>
    </source>
</reference>
<accession>A0A1B3Z776</accession>
<dbReference type="RefSeq" id="WP_069203854.1">
    <property type="nucleotide sequence ID" value="NZ_CP014168.1"/>
</dbReference>
<protein>
    <submittedName>
        <fullName evidence="1">Uncharacterized protein</fullName>
    </submittedName>
</protein>
<dbReference type="Proteomes" id="UP000094256">
    <property type="component" value="Chromosome"/>
</dbReference>
<sequence length="64" mass="6784">MSGALTLADSAGEDDGLQVEIRRLAEEAVAETPSERGAHTTPSFDAALNISNPLIHFVQETETC</sequence>
<dbReference type="AlphaFoldDB" id="A0A1B3Z776"/>
<keyword evidence="2" id="KW-1185">Reference proteome</keyword>
<dbReference type="KEGG" id="span:AWL63_04105"/>
<dbReference type="EMBL" id="CP014168">
    <property type="protein sequence ID" value="AOH83275.1"/>
    <property type="molecule type" value="Genomic_DNA"/>
</dbReference>